<feature type="region of interest" description="Disordered" evidence="1">
    <location>
        <begin position="556"/>
        <end position="596"/>
    </location>
</feature>
<evidence type="ECO:0000259" key="2">
    <source>
        <dbReference type="Pfam" id="PF24998"/>
    </source>
</evidence>
<evidence type="ECO:0000313" key="4">
    <source>
        <dbReference type="Proteomes" id="UP000053766"/>
    </source>
</evidence>
<accession>A0A0D8XXN4</accession>
<dbReference type="Proteomes" id="UP000053766">
    <property type="component" value="Unassembled WGS sequence"/>
</dbReference>
<protein>
    <recommendedName>
        <fullName evidence="2">DUF7778 domain-containing protein</fullName>
    </recommendedName>
</protein>
<feature type="region of interest" description="Disordered" evidence="1">
    <location>
        <begin position="491"/>
        <end position="543"/>
    </location>
</feature>
<feature type="region of interest" description="Disordered" evidence="1">
    <location>
        <begin position="215"/>
        <end position="262"/>
    </location>
</feature>
<name>A0A0D8XXN4_DICVI</name>
<sequence length="596" mass="66992">MVKPLIVDEYDALERRRELLRKAQECQFAAFPKDETRPRNPHVSADEVEGRIRQTIDVIISKSFDDLLFLPPQIKCARLGETLQCCFKRKKLFQRTGKIKRLRVYLTRKDYLIIYKKEDKGLILSMNEVRKTDVATQSVTIEGMKTMVCRYQLVFDFGTLNFFLINECILRWRDAFDSVMDKYSLQNIINTNEAYTPKNLCCTSSNPQKTEDKQLYRHNADPISNVKTSSTLTDELDRSETSSTNRKLPTASSSSDITASSREMNFNEKLQPHEIEEGPFSLRAHLLRRANRNKLALKKQDCEVVENSVDANKDVKKTCPVTSSNNENQNLKHVRATTIAIPEPPAEPVPPLPANPPPTITYSNPLIEPNTTNTNQSPHEIVSYKTAVSSPSFKKIDDVNANDLVLNSDADCQDDVRTAVSLKSIHNGTIMVPPEPSNPNLPVKSIADNTLTPNKKSFKQLLKDDDDTQSKITDPAMVPIKPAQRTIINQANISSSKKLGGTGSNKSADLAVREKPLTSKNLPTRSYNSTPRRDQPHNIPESSLSSAANMKNLHAQMNKKGESFVKHIQHSSDASESFNSSSLTSGEEWWKKSYAA</sequence>
<dbReference type="AlphaFoldDB" id="A0A0D8XXN4"/>
<dbReference type="EMBL" id="KN716235">
    <property type="protein sequence ID" value="KJH49413.1"/>
    <property type="molecule type" value="Genomic_DNA"/>
</dbReference>
<feature type="compositionally biased region" description="Low complexity" evidence="1">
    <location>
        <begin position="571"/>
        <end position="582"/>
    </location>
</feature>
<feature type="domain" description="DUF7778" evidence="2">
    <location>
        <begin position="81"/>
        <end position="176"/>
    </location>
</feature>
<reference evidence="4" key="2">
    <citation type="journal article" date="2016" name="Sci. Rep.">
        <title>Dictyocaulus viviparus genome, variome and transcriptome elucidate lungworm biology and support future intervention.</title>
        <authorList>
            <person name="McNulty S.N."/>
            <person name="Strube C."/>
            <person name="Rosa B.A."/>
            <person name="Martin J.C."/>
            <person name="Tyagi R."/>
            <person name="Choi Y.J."/>
            <person name="Wang Q."/>
            <person name="Hallsworth Pepin K."/>
            <person name="Zhang X."/>
            <person name="Ozersky P."/>
            <person name="Wilson R.K."/>
            <person name="Sternberg P.W."/>
            <person name="Gasser R.B."/>
            <person name="Mitreva M."/>
        </authorList>
    </citation>
    <scope>NUCLEOTIDE SEQUENCE [LARGE SCALE GENOMIC DNA]</scope>
    <source>
        <strain evidence="4">HannoverDv2000</strain>
    </source>
</reference>
<evidence type="ECO:0000313" key="3">
    <source>
        <dbReference type="EMBL" id="KJH49413.1"/>
    </source>
</evidence>
<feature type="compositionally biased region" description="Low complexity" evidence="1">
    <location>
        <begin position="250"/>
        <end position="261"/>
    </location>
</feature>
<dbReference type="PANTHER" id="PTHR36947">
    <property type="entry name" value="PROTEIN CBG04364"/>
    <property type="match status" value="1"/>
</dbReference>
<dbReference type="OrthoDB" id="5817597at2759"/>
<proteinExistence type="predicted"/>
<reference evidence="3 4" key="1">
    <citation type="submission" date="2013-11" db="EMBL/GenBank/DDBJ databases">
        <title>Draft genome of the bovine lungworm Dictyocaulus viviparus.</title>
        <authorList>
            <person name="Mitreva M."/>
        </authorList>
    </citation>
    <scope>NUCLEOTIDE SEQUENCE [LARGE SCALE GENOMIC DNA]</scope>
    <source>
        <strain evidence="3 4">HannoverDv2000</strain>
    </source>
</reference>
<feature type="compositionally biased region" description="Polar residues" evidence="1">
    <location>
        <begin position="518"/>
        <end position="530"/>
    </location>
</feature>
<organism evidence="3 4">
    <name type="scientific">Dictyocaulus viviparus</name>
    <name type="common">Bovine lungworm</name>
    <dbReference type="NCBI Taxonomy" id="29172"/>
    <lineage>
        <taxon>Eukaryota</taxon>
        <taxon>Metazoa</taxon>
        <taxon>Ecdysozoa</taxon>
        <taxon>Nematoda</taxon>
        <taxon>Chromadorea</taxon>
        <taxon>Rhabditida</taxon>
        <taxon>Rhabditina</taxon>
        <taxon>Rhabditomorpha</taxon>
        <taxon>Strongyloidea</taxon>
        <taxon>Metastrongylidae</taxon>
        <taxon>Dictyocaulus</taxon>
    </lineage>
</organism>
<dbReference type="InterPro" id="IPR056680">
    <property type="entry name" value="DUF7778"/>
</dbReference>
<evidence type="ECO:0000256" key="1">
    <source>
        <dbReference type="SAM" id="MobiDB-lite"/>
    </source>
</evidence>
<dbReference type="Pfam" id="PF24998">
    <property type="entry name" value="DUF7778"/>
    <property type="match status" value="1"/>
</dbReference>
<gene>
    <name evidence="3" type="ORF">DICVIV_04428</name>
</gene>
<dbReference type="PANTHER" id="PTHR36947:SF6">
    <property type="entry name" value="TLDC DOMAIN-CONTAINING PROTEIN"/>
    <property type="match status" value="1"/>
</dbReference>
<keyword evidence="4" id="KW-1185">Reference proteome</keyword>